<keyword evidence="7" id="KW-0812">Transmembrane</keyword>
<proteinExistence type="inferred from homology"/>
<evidence type="ECO:0000256" key="5">
    <source>
        <dbReference type="ARBA" id="ARBA00022801"/>
    </source>
</evidence>
<dbReference type="GO" id="GO:0008234">
    <property type="term" value="F:cysteine-type peptidase activity"/>
    <property type="evidence" value="ECO:0007669"/>
    <property type="project" value="UniProtKB-KW"/>
</dbReference>
<keyword evidence="10" id="KW-1185">Reference proteome</keyword>
<reference evidence="10" key="1">
    <citation type="submission" date="2017-11" db="EMBL/GenBank/DDBJ databases">
        <authorList>
            <person name="Han C.G."/>
        </authorList>
    </citation>
    <scope>NUCLEOTIDE SEQUENCE [LARGE SCALE GENOMIC DNA]</scope>
</reference>
<organism evidence="9 10">
    <name type="scientific">Streptomyces phage Rowa</name>
    <dbReference type="NCBI Taxonomy" id="2059883"/>
    <lineage>
        <taxon>Viruses</taxon>
        <taxon>Duplodnaviria</taxon>
        <taxon>Heunggongvirae</taxon>
        <taxon>Uroviricota</taxon>
        <taxon>Caudoviricetes</taxon>
        <taxon>Rowavirus</taxon>
        <taxon>Rowavirus rowa</taxon>
    </lineage>
</organism>
<evidence type="ECO:0000259" key="8">
    <source>
        <dbReference type="PROSITE" id="PS51935"/>
    </source>
</evidence>
<sequence>MANSPEIAVAYVSIVPEIQGFARQLREQIVGPAGDAGADAGNAAGEEMSGSLKDKLKAGAAIAAVAAGAVLAKGLTDAFEQASVTKKMQAQLGATGKEAEKYGKIAGKLYTSGVVDNFQEGADAIKAAMQSGIAPPGATNAQLQEIATKASDVAKTFDQDLGGVTNAVSQMMRTGLAKSSDEAFDILTKGFQSGANKADDLLDTMNEYGTQFRKMGLDGSTAMGLINQAIAGGARDADIAADAIKEFSIRAVDGSQTTIDGFKALGLNADDMAKKFGAGGKSASGALDLTLDRLRAIKDPVERNAAAVNLFGTQAEDLGDALFKMDPSAAATKLGEVGGAADRMGKTLRNGPMHELQVFTRELQQGLVSVMGTYVIPAIKTGADIFLTYLVPAFSSALKFASDWSPVLTGLAVLIGGLTLAVKAAAIQTAIFNGVTKVTTFFTNAWAVAQGILNAVMALNPFVLVAIALAALVAGIVVAYNKSETFRKIVQTAFKAVGDAGMWLWNNALKPAFTWIGDKAVWLWKNIIKPYFTFMVNYWKTVGGVAKSLYSDYIKPVFDWIADKAKWLWNKGVKPAFDSLKKGVGLVGDAFGKAKDAVKTAWDKLESIAKKPISFIINTVYNKGIVGVWNKVAGAFGAPKLDEFHPKGFARGGILPGMSSWRQGDDQLVPMRKGEGVYVSEAMRDPYERARLFAVNRAAMRGESLAKFREPGFAKGGVVGEGFAKGGIFGWIGNALQGAGSAAWEKIKKGASWLGDTLESSARAGVKHVVDPLLRKIPGSSTMFGKAVRGIPNKIIDSIFGYSKEADKRVEATGVGGKGTRQALTWAKRQAGKPYIWGGVGPKGFDCSGFMSAIQNVIMGKPANRRVWATGAFSGANAPGGWVRGMKAPFMVGITNAGVGHTAGTLNGVNVESRGGDGVVVGSRARSYRDALFTDWYGFKPSKKYDNGGWLMPGARMTANETGKPEPVFTASQWSVLSTLAARGAEASSGGLQDGARIVLVTEGGTFEAYVDQRADKRIETGLTGPAALGRAL</sequence>
<feature type="transmembrane region" description="Helical" evidence="7">
    <location>
        <begin position="404"/>
        <end position="426"/>
    </location>
</feature>
<dbReference type="Gene3D" id="3.90.1720.10">
    <property type="entry name" value="endopeptidase domain like (from Nostoc punctiforme)"/>
    <property type="match status" value="1"/>
</dbReference>
<keyword evidence="5" id="KW-0378">Hydrolase</keyword>
<evidence type="ECO:0000313" key="10">
    <source>
        <dbReference type="Proteomes" id="UP000240214"/>
    </source>
</evidence>
<dbReference type="GO" id="GO:0098003">
    <property type="term" value="P:viral tail assembly"/>
    <property type="evidence" value="ECO:0007669"/>
    <property type="project" value="UniProtKB-KW"/>
</dbReference>
<dbReference type="SUPFAM" id="SSF54001">
    <property type="entry name" value="Cysteine proteinases"/>
    <property type="match status" value="1"/>
</dbReference>
<evidence type="ECO:0000256" key="3">
    <source>
        <dbReference type="ARBA" id="ARBA00022612"/>
    </source>
</evidence>
<keyword evidence="6" id="KW-0788">Thiol protease</keyword>
<keyword evidence="2" id="KW-1245">Viral tail assembly</keyword>
<evidence type="ECO:0000256" key="7">
    <source>
        <dbReference type="SAM" id="Phobius"/>
    </source>
</evidence>
<dbReference type="Proteomes" id="UP000240214">
    <property type="component" value="Segment"/>
</dbReference>
<dbReference type="InterPro" id="IPR000064">
    <property type="entry name" value="NLP_P60_dom"/>
</dbReference>
<name>A0A2H5BLS1_9CAUD</name>
<dbReference type="PROSITE" id="PS51935">
    <property type="entry name" value="NLPC_P60"/>
    <property type="match status" value="1"/>
</dbReference>
<dbReference type="PANTHER" id="PTHR37813:SF1">
    <property type="entry name" value="FELS-2 PROPHAGE PROTEIN"/>
    <property type="match status" value="1"/>
</dbReference>
<accession>A0A2H5BLS1</accession>
<evidence type="ECO:0000256" key="2">
    <source>
        <dbReference type="ARBA" id="ARBA00022465"/>
    </source>
</evidence>
<dbReference type="Pfam" id="PF00877">
    <property type="entry name" value="NLPC_P60"/>
    <property type="match status" value="1"/>
</dbReference>
<keyword evidence="3" id="KW-1188">Viral release from host cell</keyword>
<feature type="transmembrane region" description="Helical" evidence="7">
    <location>
        <begin position="462"/>
        <end position="480"/>
    </location>
</feature>
<keyword evidence="7" id="KW-0472">Membrane</keyword>
<dbReference type="InterPro" id="IPR038765">
    <property type="entry name" value="Papain-like_cys_pep_sf"/>
</dbReference>
<feature type="domain" description="NlpC/P60" evidence="8">
    <location>
        <begin position="813"/>
        <end position="940"/>
    </location>
</feature>
<dbReference type="Pfam" id="PF10145">
    <property type="entry name" value="PhageMin_Tail"/>
    <property type="match status" value="1"/>
</dbReference>
<comment type="similarity">
    <text evidence="1">Belongs to the peptidase C40 family.</text>
</comment>
<keyword evidence="7" id="KW-1133">Transmembrane helix</keyword>
<dbReference type="EMBL" id="MG593803">
    <property type="protein sequence ID" value="AUG87279.1"/>
    <property type="molecule type" value="Genomic_DNA"/>
</dbReference>
<gene>
    <name evidence="9" type="ORF">SEA_ROWA_15</name>
</gene>
<evidence type="ECO:0000313" key="9">
    <source>
        <dbReference type="EMBL" id="AUG87279.1"/>
    </source>
</evidence>
<evidence type="ECO:0000256" key="4">
    <source>
        <dbReference type="ARBA" id="ARBA00022670"/>
    </source>
</evidence>
<evidence type="ECO:0000256" key="6">
    <source>
        <dbReference type="ARBA" id="ARBA00022807"/>
    </source>
</evidence>
<dbReference type="GO" id="GO:0006508">
    <property type="term" value="P:proteolysis"/>
    <property type="evidence" value="ECO:0007669"/>
    <property type="project" value="UniProtKB-KW"/>
</dbReference>
<dbReference type="InterPro" id="IPR010090">
    <property type="entry name" value="Phage_tape_meas"/>
</dbReference>
<evidence type="ECO:0000256" key="1">
    <source>
        <dbReference type="ARBA" id="ARBA00007074"/>
    </source>
</evidence>
<dbReference type="PANTHER" id="PTHR37813">
    <property type="entry name" value="FELS-2 PROPHAGE PROTEIN"/>
    <property type="match status" value="1"/>
</dbReference>
<keyword evidence="4" id="KW-0645">Protease</keyword>
<protein>
    <submittedName>
        <fullName evidence="9">Tape measure protein</fullName>
    </submittedName>
</protein>
<dbReference type="GO" id="GO:0001897">
    <property type="term" value="P:symbiont-mediated cytolysis of host cell"/>
    <property type="evidence" value="ECO:0007669"/>
    <property type="project" value="UniProtKB-ARBA"/>
</dbReference>